<feature type="non-terminal residue" evidence="1">
    <location>
        <position position="1"/>
    </location>
</feature>
<reference evidence="1 2" key="1">
    <citation type="submission" date="2021-06" db="EMBL/GenBank/DDBJ databases">
        <authorList>
            <person name="Kallberg Y."/>
            <person name="Tangrot J."/>
            <person name="Rosling A."/>
        </authorList>
    </citation>
    <scope>NUCLEOTIDE SEQUENCE [LARGE SCALE GENOMIC DNA]</scope>
    <source>
        <strain evidence="1 2">120-4 pot B 10/14</strain>
    </source>
</reference>
<name>A0ABN7XBH9_GIGMA</name>
<evidence type="ECO:0000313" key="1">
    <source>
        <dbReference type="EMBL" id="CAG8852618.1"/>
    </source>
</evidence>
<evidence type="ECO:0000313" key="2">
    <source>
        <dbReference type="Proteomes" id="UP000789901"/>
    </source>
</evidence>
<dbReference type="Proteomes" id="UP000789901">
    <property type="component" value="Unassembled WGS sequence"/>
</dbReference>
<organism evidence="1 2">
    <name type="scientific">Gigaspora margarita</name>
    <dbReference type="NCBI Taxonomy" id="4874"/>
    <lineage>
        <taxon>Eukaryota</taxon>
        <taxon>Fungi</taxon>
        <taxon>Fungi incertae sedis</taxon>
        <taxon>Mucoromycota</taxon>
        <taxon>Glomeromycotina</taxon>
        <taxon>Glomeromycetes</taxon>
        <taxon>Diversisporales</taxon>
        <taxon>Gigasporaceae</taxon>
        <taxon>Gigaspora</taxon>
    </lineage>
</organism>
<sequence>QKQIKIKKSKENNQNLLENSINDTNQTPNIPILILFFEEEFDDELLQINVKEVSIDMNNKLVIEKFFNIRTFEWNQEEIVEKNLDTYSQRHITSIDED</sequence>
<accession>A0ABN7XBH9</accession>
<comment type="caution">
    <text evidence="1">The sequence shown here is derived from an EMBL/GenBank/DDBJ whole genome shotgun (WGS) entry which is preliminary data.</text>
</comment>
<protein>
    <submittedName>
        <fullName evidence="1">25218_t:CDS:1</fullName>
    </submittedName>
</protein>
<gene>
    <name evidence="1" type="ORF">GMARGA_LOCUS41439</name>
</gene>
<proteinExistence type="predicted"/>
<feature type="non-terminal residue" evidence="1">
    <location>
        <position position="98"/>
    </location>
</feature>
<dbReference type="EMBL" id="CAJVQB010114336">
    <property type="protein sequence ID" value="CAG8852618.1"/>
    <property type="molecule type" value="Genomic_DNA"/>
</dbReference>
<keyword evidence="2" id="KW-1185">Reference proteome</keyword>